<keyword evidence="1" id="KW-0472">Membrane</keyword>
<organism evidence="2 3">
    <name type="scientific">Entamoeba invadens IP1</name>
    <dbReference type="NCBI Taxonomy" id="370355"/>
    <lineage>
        <taxon>Eukaryota</taxon>
        <taxon>Amoebozoa</taxon>
        <taxon>Evosea</taxon>
        <taxon>Archamoebae</taxon>
        <taxon>Mastigamoebida</taxon>
        <taxon>Entamoebidae</taxon>
        <taxon>Entamoeba</taxon>
    </lineage>
</organism>
<feature type="transmembrane region" description="Helical" evidence="1">
    <location>
        <begin position="194"/>
        <end position="211"/>
    </location>
</feature>
<keyword evidence="1" id="KW-1133">Transmembrane helix</keyword>
<dbReference type="SUPFAM" id="SSF57184">
    <property type="entry name" value="Growth factor receptor domain"/>
    <property type="match status" value="1"/>
</dbReference>
<sequence>MIKTCVSVTNDTLSIDCVLYNKYGCISCDIGYYLSNTKCRQCSENRANCICFETKCLSYKYGYYQGDNYTCFLSTELLKKSATNNHKLRVGVINAKTGITELERNCYDCLLNCSTCNTKDTCLTCNLTNYKTQSGNCLPQNSVIGCAVEVTQNGCSKCQDGYYTVNYNECKRCHDNCTTCTHPKNAHPVLKTKYYLKVDFAMIFHMYYSVLKFQTQNAPNAHFGTLQMIMGLCVTNMWFGGYFSFLFCLPFLC</sequence>
<dbReference type="EMBL" id="KB206672">
    <property type="protein sequence ID" value="ELP89109.1"/>
    <property type="molecule type" value="Genomic_DNA"/>
</dbReference>
<name>L7FML7_ENTIV</name>
<dbReference type="KEGG" id="eiv:EIN_204440"/>
<dbReference type="PANTHER" id="PTHR45756:SF1">
    <property type="entry name" value="PROTEIN KINASE DOMAIN CONTAINING PROTEIN"/>
    <property type="match status" value="1"/>
</dbReference>
<dbReference type="InterPro" id="IPR053215">
    <property type="entry name" value="TKL_Ser/Thr_kinase"/>
</dbReference>
<keyword evidence="1" id="KW-0812">Transmembrane</keyword>
<dbReference type="VEuPathDB" id="AmoebaDB:EIN_204440"/>
<dbReference type="AlphaFoldDB" id="L7FML7"/>
<protein>
    <submittedName>
        <fullName evidence="2">Uncharacterized protein</fullName>
    </submittedName>
</protein>
<accession>L7FML7</accession>
<dbReference type="GeneID" id="14888089"/>
<evidence type="ECO:0000256" key="1">
    <source>
        <dbReference type="SAM" id="Phobius"/>
    </source>
</evidence>
<dbReference type="InterPro" id="IPR009030">
    <property type="entry name" value="Growth_fac_rcpt_cys_sf"/>
</dbReference>
<evidence type="ECO:0000313" key="3">
    <source>
        <dbReference type="Proteomes" id="UP000014680"/>
    </source>
</evidence>
<dbReference type="Proteomes" id="UP000014680">
    <property type="component" value="Unassembled WGS sequence"/>
</dbReference>
<dbReference type="PANTHER" id="PTHR45756">
    <property type="entry name" value="PALMITOYLTRANSFERASE"/>
    <property type="match status" value="1"/>
</dbReference>
<dbReference type="OrthoDB" id="300641at2759"/>
<keyword evidence="3" id="KW-1185">Reference proteome</keyword>
<proteinExistence type="predicted"/>
<reference evidence="2 3" key="1">
    <citation type="submission" date="2012-10" db="EMBL/GenBank/DDBJ databases">
        <authorList>
            <person name="Zafar N."/>
            <person name="Inman J."/>
            <person name="Hall N."/>
            <person name="Lorenzi H."/>
            <person name="Caler E."/>
        </authorList>
    </citation>
    <scope>NUCLEOTIDE SEQUENCE [LARGE SCALE GENOMIC DNA]</scope>
    <source>
        <strain evidence="2 3">IP1</strain>
    </source>
</reference>
<gene>
    <name evidence="2" type="ORF">EIN_204440</name>
</gene>
<evidence type="ECO:0000313" key="2">
    <source>
        <dbReference type="EMBL" id="ELP89109.1"/>
    </source>
</evidence>
<dbReference type="RefSeq" id="XP_004255880.1">
    <property type="nucleotide sequence ID" value="XM_004255832.1"/>
</dbReference>
<feature type="transmembrane region" description="Helical" evidence="1">
    <location>
        <begin position="223"/>
        <end position="252"/>
    </location>
</feature>